<keyword evidence="3" id="KW-1185">Reference proteome</keyword>
<keyword evidence="1" id="KW-1133">Transmembrane helix</keyword>
<reference evidence="3" key="1">
    <citation type="submission" date="2017-05" db="EMBL/GenBank/DDBJ databases">
        <authorList>
            <person name="Ray J."/>
            <person name="Price M."/>
            <person name="Deutschbauer A."/>
        </authorList>
    </citation>
    <scope>NUCLEOTIDE SEQUENCE [LARGE SCALE GENOMIC DNA]</scope>
    <source>
        <strain evidence="3">DSM 19842</strain>
    </source>
</reference>
<accession>A0A1X9YXS4</accession>
<evidence type="ECO:0000313" key="3">
    <source>
        <dbReference type="Proteomes" id="UP000266292"/>
    </source>
</evidence>
<name>A0A1X9YXS4_9BACT</name>
<proteinExistence type="predicted"/>
<dbReference type="EMBL" id="CP021235">
    <property type="protein sequence ID" value="ARS37613.1"/>
    <property type="molecule type" value="Genomic_DNA"/>
</dbReference>
<gene>
    <name evidence="2" type="ORF">CA264_20485</name>
</gene>
<evidence type="ECO:0000256" key="1">
    <source>
        <dbReference type="SAM" id="Phobius"/>
    </source>
</evidence>
<organism evidence="2 3">
    <name type="scientific">Pontibacter actiniarum</name>
    <dbReference type="NCBI Taxonomy" id="323450"/>
    <lineage>
        <taxon>Bacteria</taxon>
        <taxon>Pseudomonadati</taxon>
        <taxon>Bacteroidota</taxon>
        <taxon>Cytophagia</taxon>
        <taxon>Cytophagales</taxon>
        <taxon>Hymenobacteraceae</taxon>
        <taxon>Pontibacter</taxon>
    </lineage>
</organism>
<evidence type="ECO:0000313" key="2">
    <source>
        <dbReference type="EMBL" id="ARS37613.1"/>
    </source>
</evidence>
<sequence length="142" mass="16249">MLNYEKLSKTNRTMAAMLLLIMFMVLAVTDLFISFFGGAVLGVLLVQFALEVRMFFRRRSEIRGSVRFYPLIRSYESLPPNNRMLIRVALHALLVLLVLLGLLSTFWGGLVLGVLGTVVFNEVLMYRQQRRKAPVQKTNIQP</sequence>
<dbReference type="KEGG" id="pact:CA264_20485"/>
<dbReference type="OrthoDB" id="9993133at2"/>
<dbReference type="Proteomes" id="UP000266292">
    <property type="component" value="Chromosome"/>
</dbReference>
<keyword evidence="1" id="KW-0472">Membrane</keyword>
<dbReference type="STRING" id="709015.GCA_000472485_04134"/>
<feature type="transmembrane region" description="Helical" evidence="1">
    <location>
        <begin position="35"/>
        <end position="56"/>
    </location>
</feature>
<protein>
    <submittedName>
        <fullName evidence="2">Uncharacterized protein</fullName>
    </submittedName>
</protein>
<dbReference type="AlphaFoldDB" id="A0A1X9YXS4"/>
<dbReference type="RefSeq" id="WP_025609290.1">
    <property type="nucleotide sequence ID" value="NZ_CP021235.1"/>
</dbReference>
<keyword evidence="1" id="KW-0812">Transmembrane</keyword>